<reference evidence="11 12" key="1">
    <citation type="journal article" date="2016" name="Nat. Commun.">
        <title>Thousands of microbial genomes shed light on interconnected biogeochemical processes in an aquifer system.</title>
        <authorList>
            <person name="Anantharaman K."/>
            <person name="Brown C.T."/>
            <person name="Hug L.A."/>
            <person name="Sharon I."/>
            <person name="Castelle C.J."/>
            <person name="Probst A.J."/>
            <person name="Thomas B.C."/>
            <person name="Singh A."/>
            <person name="Wilkins M.J."/>
            <person name="Karaoz U."/>
            <person name="Brodie E.L."/>
            <person name="Williams K.H."/>
            <person name="Hubbard S.S."/>
            <person name="Banfield J.F."/>
        </authorList>
    </citation>
    <scope>NUCLEOTIDE SEQUENCE [LARGE SCALE GENOMIC DNA]</scope>
</reference>
<dbReference type="PRINTS" id="PR01039">
    <property type="entry name" value="TRNASYNTHTRP"/>
</dbReference>
<protein>
    <recommendedName>
        <fullName evidence="2 9">Tryptophan--tRNA ligase</fullName>
        <ecNumber evidence="2 9">6.1.1.2</ecNumber>
    </recommendedName>
</protein>
<evidence type="ECO:0000256" key="9">
    <source>
        <dbReference type="NCBIfam" id="TIGR00233"/>
    </source>
</evidence>
<keyword evidence="5 10" id="KW-0067">ATP-binding</keyword>
<dbReference type="GO" id="GO:0004830">
    <property type="term" value="F:tryptophan-tRNA ligase activity"/>
    <property type="evidence" value="ECO:0007669"/>
    <property type="project" value="UniProtKB-UniRule"/>
</dbReference>
<evidence type="ECO:0000256" key="1">
    <source>
        <dbReference type="ARBA" id="ARBA00005594"/>
    </source>
</evidence>
<evidence type="ECO:0000256" key="7">
    <source>
        <dbReference type="ARBA" id="ARBA00023146"/>
    </source>
</evidence>
<dbReference type="PANTHER" id="PTHR43766:SF1">
    <property type="entry name" value="TRYPTOPHAN--TRNA LIGASE, MITOCHONDRIAL"/>
    <property type="match status" value="1"/>
</dbReference>
<gene>
    <name evidence="11" type="ORF">A2024_01485</name>
</gene>
<dbReference type="AlphaFoldDB" id="A0A1F5R381"/>
<dbReference type="PROSITE" id="PS00178">
    <property type="entry name" value="AA_TRNA_LIGASE_I"/>
    <property type="match status" value="1"/>
</dbReference>
<dbReference type="Gene3D" id="3.40.50.620">
    <property type="entry name" value="HUPs"/>
    <property type="match status" value="1"/>
</dbReference>
<dbReference type="PANTHER" id="PTHR43766">
    <property type="entry name" value="TRYPTOPHAN--TRNA LIGASE, MITOCHONDRIAL"/>
    <property type="match status" value="1"/>
</dbReference>
<keyword evidence="6 10" id="KW-0648">Protein biosynthesis</keyword>
<evidence type="ECO:0000313" key="11">
    <source>
        <dbReference type="EMBL" id="OGF08920.1"/>
    </source>
</evidence>
<evidence type="ECO:0000256" key="8">
    <source>
        <dbReference type="ARBA" id="ARBA00049929"/>
    </source>
</evidence>
<dbReference type="Proteomes" id="UP000177230">
    <property type="component" value="Unassembled WGS sequence"/>
</dbReference>
<comment type="catalytic activity">
    <reaction evidence="8">
        <text>tRNA(Trp) + L-tryptophan + ATP = L-tryptophyl-tRNA(Trp) + AMP + diphosphate + H(+)</text>
        <dbReference type="Rhea" id="RHEA:24080"/>
        <dbReference type="Rhea" id="RHEA-COMP:9671"/>
        <dbReference type="Rhea" id="RHEA-COMP:9705"/>
        <dbReference type="ChEBI" id="CHEBI:15378"/>
        <dbReference type="ChEBI" id="CHEBI:30616"/>
        <dbReference type="ChEBI" id="CHEBI:33019"/>
        <dbReference type="ChEBI" id="CHEBI:57912"/>
        <dbReference type="ChEBI" id="CHEBI:78442"/>
        <dbReference type="ChEBI" id="CHEBI:78535"/>
        <dbReference type="ChEBI" id="CHEBI:456215"/>
        <dbReference type="EC" id="6.1.1.2"/>
    </reaction>
</comment>
<keyword evidence="4 10" id="KW-0547">Nucleotide-binding</keyword>
<dbReference type="GO" id="GO:0006436">
    <property type="term" value="P:tryptophanyl-tRNA aminoacylation"/>
    <property type="evidence" value="ECO:0007669"/>
    <property type="project" value="UniProtKB-UniRule"/>
</dbReference>
<dbReference type="InterPro" id="IPR001412">
    <property type="entry name" value="aa-tRNA-synth_I_CS"/>
</dbReference>
<dbReference type="FunFam" id="3.40.50.620:FF:000094">
    <property type="entry name" value="Tryptophan--tRNA ligase"/>
    <property type="match status" value="1"/>
</dbReference>
<keyword evidence="7 10" id="KW-0030">Aminoacyl-tRNA synthetase</keyword>
<evidence type="ECO:0000256" key="6">
    <source>
        <dbReference type="ARBA" id="ARBA00022917"/>
    </source>
</evidence>
<dbReference type="InterPro" id="IPR014729">
    <property type="entry name" value="Rossmann-like_a/b/a_fold"/>
</dbReference>
<dbReference type="InterPro" id="IPR050203">
    <property type="entry name" value="Trp-tRNA_synthetase"/>
</dbReference>
<dbReference type="GO" id="GO:0005829">
    <property type="term" value="C:cytosol"/>
    <property type="evidence" value="ECO:0007669"/>
    <property type="project" value="TreeGrafter"/>
</dbReference>
<dbReference type="Gene3D" id="1.10.240.10">
    <property type="entry name" value="Tyrosyl-Transfer RNA Synthetase"/>
    <property type="match status" value="1"/>
</dbReference>
<comment type="caution">
    <text evidence="11">The sequence shown here is derived from an EMBL/GenBank/DDBJ whole genome shotgun (WGS) entry which is preliminary data.</text>
</comment>
<sequence>MKTILTGDRPTGPLHIGHYFGSLKERVALQEQYRTFILIADVQALTDNFDDPQKVHDNIIEVTLDYLAAGIDPEKATIVIQSKMPAIADLTVFFMNLVTVARVGRNPTVKEEIKQKGFGESLPLGFFAYPVSQAADILAFNADLVPVGDDQVPMIEMTREIARDFNRIYGPVFVEPEAKVGSFGRIKGFDGNAKMSKSLNNAIDIKDSAEETAKKIMSAYTDPAKARKDDPGHPDGCMVYAYHQIFTPGHAAIKEECLKGGRGCVVCKKELIANMNAYFAPIRQKRMELGNDLGYVKDVLRKGIIKGQEYSGEILDRAKTAMKIDYRDILG</sequence>
<proteinExistence type="inferred from homology"/>
<name>A0A1F5R381_9BACT</name>
<dbReference type="SUPFAM" id="SSF52374">
    <property type="entry name" value="Nucleotidylyl transferase"/>
    <property type="match status" value="1"/>
</dbReference>
<dbReference type="GO" id="GO:0005524">
    <property type="term" value="F:ATP binding"/>
    <property type="evidence" value="ECO:0007669"/>
    <property type="project" value="UniProtKB-KW"/>
</dbReference>
<organism evidence="11 12">
    <name type="scientific">Candidatus Edwardsbacteria bacterium GWF2_54_11</name>
    <dbReference type="NCBI Taxonomy" id="1817851"/>
    <lineage>
        <taxon>Bacteria</taxon>
        <taxon>Candidatus Edwardsiibacteriota</taxon>
    </lineage>
</organism>
<evidence type="ECO:0000256" key="4">
    <source>
        <dbReference type="ARBA" id="ARBA00022741"/>
    </source>
</evidence>
<evidence type="ECO:0000256" key="3">
    <source>
        <dbReference type="ARBA" id="ARBA00022598"/>
    </source>
</evidence>
<dbReference type="InterPro" id="IPR002306">
    <property type="entry name" value="Trp-tRNA-ligase"/>
</dbReference>
<dbReference type="NCBIfam" id="TIGR00233">
    <property type="entry name" value="trpS"/>
    <property type="match status" value="1"/>
</dbReference>
<comment type="similarity">
    <text evidence="1 10">Belongs to the class-I aminoacyl-tRNA synthetase family.</text>
</comment>
<evidence type="ECO:0000256" key="2">
    <source>
        <dbReference type="ARBA" id="ARBA00013161"/>
    </source>
</evidence>
<evidence type="ECO:0000256" key="10">
    <source>
        <dbReference type="RuleBase" id="RU363036"/>
    </source>
</evidence>
<dbReference type="FunFam" id="1.10.240.10:FF:000005">
    <property type="entry name" value="Tryptophan--tRNA ligase"/>
    <property type="match status" value="1"/>
</dbReference>
<evidence type="ECO:0000256" key="5">
    <source>
        <dbReference type="ARBA" id="ARBA00022840"/>
    </source>
</evidence>
<accession>A0A1F5R381</accession>
<dbReference type="InterPro" id="IPR002305">
    <property type="entry name" value="aa-tRNA-synth_Ic"/>
</dbReference>
<keyword evidence="3 10" id="KW-0436">Ligase</keyword>
<dbReference type="CDD" id="cd00806">
    <property type="entry name" value="TrpRS_core"/>
    <property type="match status" value="1"/>
</dbReference>
<dbReference type="EC" id="6.1.1.2" evidence="2 9"/>
<dbReference type="Pfam" id="PF00579">
    <property type="entry name" value="tRNA-synt_1b"/>
    <property type="match status" value="1"/>
</dbReference>
<dbReference type="EMBL" id="MFFM01000046">
    <property type="protein sequence ID" value="OGF08920.1"/>
    <property type="molecule type" value="Genomic_DNA"/>
</dbReference>
<evidence type="ECO:0000313" key="12">
    <source>
        <dbReference type="Proteomes" id="UP000177230"/>
    </source>
</evidence>